<evidence type="ECO:0000256" key="2">
    <source>
        <dbReference type="ARBA" id="ARBA00022475"/>
    </source>
</evidence>
<dbReference type="CDD" id="cd16017">
    <property type="entry name" value="LptA"/>
    <property type="match status" value="1"/>
</dbReference>
<keyword evidence="2" id="KW-1003">Cell membrane</keyword>
<feature type="transmembrane region" description="Helical" evidence="8">
    <location>
        <begin position="68"/>
        <end position="88"/>
    </location>
</feature>
<protein>
    <submittedName>
        <fullName evidence="11">Sulfatase</fullName>
    </submittedName>
</protein>
<dbReference type="Proteomes" id="UP000005952">
    <property type="component" value="Chromosome"/>
</dbReference>
<gene>
    <name evidence="11" type="ORF">HYPDE_22893</name>
</gene>
<evidence type="ECO:0000256" key="6">
    <source>
        <dbReference type="ARBA" id="ARBA00022989"/>
    </source>
</evidence>
<comment type="subcellular location">
    <subcellularLocation>
        <location evidence="1">Cell inner membrane</location>
        <topology evidence="1">Multi-pass membrane protein</topology>
    </subcellularLocation>
</comment>
<evidence type="ECO:0000313" key="12">
    <source>
        <dbReference type="Proteomes" id="UP000005952"/>
    </source>
</evidence>
<feature type="domain" description="Sulfatase N-terminal" evidence="9">
    <location>
        <begin position="232"/>
        <end position="522"/>
    </location>
</feature>
<dbReference type="EMBL" id="CP005587">
    <property type="protein sequence ID" value="AGK56265.1"/>
    <property type="molecule type" value="Genomic_DNA"/>
</dbReference>
<dbReference type="HOGENOM" id="CLU_018534_1_0_5"/>
<feature type="transmembrane region" description="Helical" evidence="8">
    <location>
        <begin position="42"/>
        <end position="61"/>
    </location>
</feature>
<reference evidence="11 12" key="1">
    <citation type="journal article" date="2013" name="Genome Announc.">
        <title>Genome sequences for three denitrifying bacterial strains isolated from a uranium- and nitrate-contaminated subsurface environment.</title>
        <authorList>
            <person name="Venkatramanan R."/>
            <person name="Prakash O."/>
            <person name="Woyke T."/>
            <person name="Chain P."/>
            <person name="Goodwin L.A."/>
            <person name="Watson D."/>
            <person name="Brooks S."/>
            <person name="Kostka J.E."/>
            <person name="Green S.J."/>
        </authorList>
    </citation>
    <scope>NUCLEOTIDE SEQUENCE [LARGE SCALE GENOMIC DNA]</scope>
    <source>
        <strain evidence="11 12">1NES1</strain>
    </source>
</reference>
<dbReference type="RefSeq" id="WP_015596303.1">
    <property type="nucleotide sequence ID" value="NC_021172.1"/>
</dbReference>
<sequence length="542" mass="60437">MFKPRRPEILILVLAIYIALVLNYPFWHKLFTAAAPQNFSDWHFLAAIVIAVILVLYLILLAISLKPVLRVVVLIFLPVTAAASYFMSEYGIVIDTNMVRNVFETDTREAGDLMSLKLAAYVGILGLLPAILFCVVPWTPQTFKNEALAKMKYAAVAAPLLVLALFPVWGSFLSLFREQRDLKMTLTPFNYIVAVSSYWQKQNMKQAKSVAPYGEDAHRVSDAQSRTRKSLFVVVVGETARWDHFALNGYVKPTNPELSKIKDLINYSQAYSCGTDTAQSVPCMFSGLSKAGFTNAKAASRENLLDILKRAGIDVLWRENQAGCKGVCDRVPTETLTGHKVPTFYPSTENFDDVLVDGLDQRIATMQRDTVIVLHMMGSHGPAYWKRYPEKFEIFKPACKVVQFSDCETADIINAYDNTIVYTDHVLARLIGVLSTAENHGVDAGMLYVSDHGESLGEHNMYLHGMPYAFAPEAQIHVPMVVWLSPSMREAAGIDQSCLDKRASQRVSHDNLFPSVLGLMDVKTRVYDPGLDLFAACRKPAS</sequence>
<feature type="transmembrane region" description="Helical" evidence="8">
    <location>
        <begin position="9"/>
        <end position="27"/>
    </location>
</feature>
<evidence type="ECO:0000256" key="4">
    <source>
        <dbReference type="ARBA" id="ARBA00022679"/>
    </source>
</evidence>
<dbReference type="InterPro" id="IPR017850">
    <property type="entry name" value="Alkaline_phosphatase_core_sf"/>
</dbReference>
<keyword evidence="12" id="KW-1185">Reference proteome</keyword>
<dbReference type="STRING" id="670307.HYPDE_22893"/>
<keyword evidence="3" id="KW-0997">Cell inner membrane</keyword>
<feature type="transmembrane region" description="Helical" evidence="8">
    <location>
        <begin position="151"/>
        <end position="176"/>
    </location>
</feature>
<evidence type="ECO:0000256" key="7">
    <source>
        <dbReference type="ARBA" id="ARBA00023136"/>
    </source>
</evidence>
<dbReference type="Gene3D" id="3.40.720.10">
    <property type="entry name" value="Alkaline Phosphatase, subunit A"/>
    <property type="match status" value="1"/>
</dbReference>
<dbReference type="PANTHER" id="PTHR30443:SF0">
    <property type="entry name" value="PHOSPHOETHANOLAMINE TRANSFERASE EPTA"/>
    <property type="match status" value="1"/>
</dbReference>
<dbReference type="GO" id="GO:0016776">
    <property type="term" value="F:phosphotransferase activity, phosphate group as acceptor"/>
    <property type="evidence" value="ECO:0007669"/>
    <property type="project" value="TreeGrafter"/>
</dbReference>
<evidence type="ECO:0000256" key="5">
    <source>
        <dbReference type="ARBA" id="ARBA00022692"/>
    </source>
</evidence>
<evidence type="ECO:0000313" key="11">
    <source>
        <dbReference type="EMBL" id="AGK56265.1"/>
    </source>
</evidence>
<dbReference type="NCBIfam" id="NF028537">
    <property type="entry name" value="P_eth_NH2_trans"/>
    <property type="match status" value="1"/>
</dbReference>
<keyword evidence="4" id="KW-0808">Transferase</keyword>
<dbReference type="SUPFAM" id="SSF53649">
    <property type="entry name" value="Alkaline phosphatase-like"/>
    <property type="match status" value="1"/>
</dbReference>
<evidence type="ECO:0000259" key="9">
    <source>
        <dbReference type="Pfam" id="PF00884"/>
    </source>
</evidence>
<evidence type="ECO:0000256" key="1">
    <source>
        <dbReference type="ARBA" id="ARBA00004429"/>
    </source>
</evidence>
<dbReference type="InterPro" id="IPR000917">
    <property type="entry name" value="Sulfatase_N"/>
</dbReference>
<dbReference type="OrthoDB" id="9786870at2"/>
<organism evidence="11 12">
    <name type="scientific">Hyphomicrobium denitrificans 1NES1</name>
    <dbReference type="NCBI Taxonomy" id="670307"/>
    <lineage>
        <taxon>Bacteria</taxon>
        <taxon>Pseudomonadati</taxon>
        <taxon>Pseudomonadota</taxon>
        <taxon>Alphaproteobacteria</taxon>
        <taxon>Hyphomicrobiales</taxon>
        <taxon>Hyphomicrobiaceae</taxon>
        <taxon>Hyphomicrobium</taxon>
    </lineage>
</organism>
<dbReference type="Pfam" id="PF00884">
    <property type="entry name" value="Sulfatase"/>
    <property type="match status" value="1"/>
</dbReference>
<evidence type="ECO:0000256" key="8">
    <source>
        <dbReference type="SAM" id="Phobius"/>
    </source>
</evidence>
<proteinExistence type="predicted"/>
<dbReference type="GO" id="GO:0005886">
    <property type="term" value="C:plasma membrane"/>
    <property type="evidence" value="ECO:0007669"/>
    <property type="project" value="UniProtKB-SubCell"/>
</dbReference>
<dbReference type="InterPro" id="IPR058130">
    <property type="entry name" value="PEA_transf_C"/>
</dbReference>
<feature type="domain" description="Phosphoethanolamine transferase N-terminal" evidence="10">
    <location>
        <begin position="53"/>
        <end position="202"/>
    </location>
</feature>
<keyword evidence="6 8" id="KW-1133">Transmembrane helix</keyword>
<evidence type="ECO:0000259" key="10">
    <source>
        <dbReference type="Pfam" id="PF08019"/>
    </source>
</evidence>
<dbReference type="InterPro" id="IPR012549">
    <property type="entry name" value="EptA-like_N"/>
</dbReference>
<dbReference type="KEGG" id="hdt:HYPDE_22893"/>
<name>N0B877_9HYPH</name>
<dbReference type="PANTHER" id="PTHR30443">
    <property type="entry name" value="INNER MEMBRANE PROTEIN"/>
    <property type="match status" value="1"/>
</dbReference>
<dbReference type="InterPro" id="IPR040423">
    <property type="entry name" value="PEA_transferase"/>
</dbReference>
<dbReference type="Pfam" id="PF08019">
    <property type="entry name" value="EptA_B_N"/>
    <property type="match status" value="1"/>
</dbReference>
<dbReference type="eggNOG" id="COG2194">
    <property type="taxonomic scope" value="Bacteria"/>
</dbReference>
<accession>N0B877</accession>
<dbReference type="GO" id="GO:0009244">
    <property type="term" value="P:lipopolysaccharide core region biosynthetic process"/>
    <property type="evidence" value="ECO:0007669"/>
    <property type="project" value="TreeGrafter"/>
</dbReference>
<feature type="transmembrane region" description="Helical" evidence="8">
    <location>
        <begin position="118"/>
        <end position="139"/>
    </location>
</feature>
<keyword evidence="5 8" id="KW-0812">Transmembrane</keyword>
<dbReference type="AlphaFoldDB" id="N0B877"/>
<keyword evidence="7 8" id="KW-0472">Membrane</keyword>
<evidence type="ECO:0000256" key="3">
    <source>
        <dbReference type="ARBA" id="ARBA00022519"/>
    </source>
</evidence>